<keyword evidence="4 10" id="KW-0812">Transmembrane</keyword>
<feature type="chain" id="PRO_5025054147" evidence="12">
    <location>
        <begin position="25"/>
        <end position="697"/>
    </location>
</feature>
<organism evidence="15 16">
    <name type="scientific">Sphingobacterium zhuxiongii</name>
    <dbReference type="NCBI Taxonomy" id="2662364"/>
    <lineage>
        <taxon>Bacteria</taxon>
        <taxon>Pseudomonadati</taxon>
        <taxon>Bacteroidota</taxon>
        <taxon>Sphingobacteriia</taxon>
        <taxon>Sphingobacteriales</taxon>
        <taxon>Sphingobacteriaceae</taxon>
        <taxon>Sphingobacterium</taxon>
    </lineage>
</organism>
<keyword evidence="7 10" id="KW-0472">Membrane</keyword>
<dbReference type="GO" id="GO:0015344">
    <property type="term" value="F:siderophore uptake transmembrane transporter activity"/>
    <property type="evidence" value="ECO:0007669"/>
    <property type="project" value="TreeGrafter"/>
</dbReference>
<proteinExistence type="inferred from homology"/>
<keyword evidence="5 12" id="KW-0732">Signal</keyword>
<dbReference type="Gene3D" id="2.170.130.10">
    <property type="entry name" value="TonB-dependent receptor, plug domain"/>
    <property type="match status" value="1"/>
</dbReference>
<dbReference type="GO" id="GO:0009279">
    <property type="term" value="C:cell outer membrane"/>
    <property type="evidence" value="ECO:0007669"/>
    <property type="project" value="UniProtKB-SubCell"/>
</dbReference>
<keyword evidence="6 11" id="KW-0798">TonB box</keyword>
<keyword evidence="9 10" id="KW-0998">Cell outer membrane</keyword>
<evidence type="ECO:0000313" key="15">
    <source>
        <dbReference type="EMBL" id="QGA28209.1"/>
    </source>
</evidence>
<evidence type="ECO:0000256" key="8">
    <source>
        <dbReference type="ARBA" id="ARBA00023170"/>
    </source>
</evidence>
<gene>
    <name evidence="15" type="ORF">GFH32_08485</name>
</gene>
<dbReference type="Pfam" id="PF00593">
    <property type="entry name" value="TonB_dep_Rec_b-barrel"/>
    <property type="match status" value="1"/>
</dbReference>
<dbReference type="PANTHER" id="PTHR30069:SF29">
    <property type="entry name" value="HEMOGLOBIN AND HEMOGLOBIN-HAPTOGLOBIN-BINDING PROTEIN 1-RELATED"/>
    <property type="match status" value="1"/>
</dbReference>
<evidence type="ECO:0000256" key="12">
    <source>
        <dbReference type="SAM" id="SignalP"/>
    </source>
</evidence>
<dbReference type="InterPro" id="IPR039426">
    <property type="entry name" value="TonB-dep_rcpt-like"/>
</dbReference>
<dbReference type="PANTHER" id="PTHR30069">
    <property type="entry name" value="TONB-DEPENDENT OUTER MEMBRANE RECEPTOR"/>
    <property type="match status" value="1"/>
</dbReference>
<evidence type="ECO:0000259" key="14">
    <source>
        <dbReference type="Pfam" id="PF07715"/>
    </source>
</evidence>
<dbReference type="InterPro" id="IPR012910">
    <property type="entry name" value="Plug_dom"/>
</dbReference>
<evidence type="ECO:0000313" key="16">
    <source>
        <dbReference type="Proteomes" id="UP000326921"/>
    </source>
</evidence>
<dbReference type="InterPro" id="IPR036942">
    <property type="entry name" value="Beta-barrel_TonB_sf"/>
</dbReference>
<keyword evidence="2 10" id="KW-0813">Transport</keyword>
<evidence type="ECO:0000256" key="11">
    <source>
        <dbReference type="RuleBase" id="RU003357"/>
    </source>
</evidence>
<sequence length="697" mass="78690">MFVFSKKSILTILLLSYSILNAQAQTPKTDTTLAEIAPIEIKAHFNSQAMLDMTSSARVVSKKLLQAQSTSTILSAMNSTPGIRMEERSPGSYRLALRGSMIRSPFGVRNTKIYLDEIPFTDASGNTYLNIIDPVGIDNIQIIKGPDGSLYGPNTGGVVRIMPNGLTTQKNNDVSLLLAGGSYGMFQEQLNIEQQVNKKYNFSFSQAFLRSDGYRDQSGLNKKFFQTAHQWAYSPKGELKFLALYADLGYETPGGLTEAQYLENPRQARPAGGPFPSAADQKAAIYNKTSIAGITHSYQFNAQLKHVIALFGSYTDFKNPFVTNYETRKEKNFGLRTYLSYEENQSERFQWEMQLGAEGQKGWYAIKNYENNFGDKGALNYDDQLENLQHFYFYRVKAKIAQRLIAEGSIGLNLNNIDFEQKANNANPIKGDKHFKNSWMPRLGLSYLVLPEFAIRASISKGYSTPTISEVRSSNNQINRDLNPEDGVNYEAGLRYETKNRRIIADLAAYQYRMKNGIVRQLDAGGAEYFNNAGEIDQKGIEASVLTQIISPEQGLFVRSLIFSTNLTYQDYSFTKYLVDDKDYTGNQVTSIPKWMWANTLSFELPKQFEINLYHNHCSSIPLNDANSFYAKKYDLLQAKLAWTTAILKQRKVQFFVGADNLLDEKYSLGNDINAMGNRFYNAAPPRNYYAGLKLMM</sequence>
<keyword evidence="3 10" id="KW-1134">Transmembrane beta strand</keyword>
<evidence type="ECO:0000256" key="4">
    <source>
        <dbReference type="ARBA" id="ARBA00022692"/>
    </source>
</evidence>
<dbReference type="Proteomes" id="UP000326921">
    <property type="component" value="Chromosome"/>
</dbReference>
<evidence type="ECO:0000256" key="9">
    <source>
        <dbReference type="ARBA" id="ARBA00023237"/>
    </source>
</evidence>
<evidence type="ECO:0000259" key="13">
    <source>
        <dbReference type="Pfam" id="PF00593"/>
    </source>
</evidence>
<name>A0A5Q0QFU5_9SPHI</name>
<dbReference type="InterPro" id="IPR037066">
    <property type="entry name" value="Plug_dom_sf"/>
</dbReference>
<evidence type="ECO:0000256" key="10">
    <source>
        <dbReference type="PROSITE-ProRule" id="PRU01360"/>
    </source>
</evidence>
<dbReference type="SUPFAM" id="SSF56935">
    <property type="entry name" value="Porins"/>
    <property type="match status" value="1"/>
</dbReference>
<dbReference type="PROSITE" id="PS52016">
    <property type="entry name" value="TONB_DEPENDENT_REC_3"/>
    <property type="match status" value="1"/>
</dbReference>
<feature type="domain" description="TonB-dependent receptor plug" evidence="14">
    <location>
        <begin position="52"/>
        <end position="158"/>
    </location>
</feature>
<keyword evidence="16" id="KW-1185">Reference proteome</keyword>
<evidence type="ECO:0000256" key="7">
    <source>
        <dbReference type="ARBA" id="ARBA00023136"/>
    </source>
</evidence>
<dbReference type="Gene3D" id="2.40.170.20">
    <property type="entry name" value="TonB-dependent receptor, beta-barrel domain"/>
    <property type="match status" value="1"/>
</dbReference>
<evidence type="ECO:0000256" key="5">
    <source>
        <dbReference type="ARBA" id="ARBA00022729"/>
    </source>
</evidence>
<evidence type="ECO:0000256" key="3">
    <source>
        <dbReference type="ARBA" id="ARBA00022452"/>
    </source>
</evidence>
<feature type="domain" description="TonB-dependent receptor-like beta-barrel" evidence="13">
    <location>
        <begin position="255"/>
        <end position="662"/>
    </location>
</feature>
<evidence type="ECO:0000256" key="2">
    <source>
        <dbReference type="ARBA" id="ARBA00022448"/>
    </source>
</evidence>
<feature type="signal peptide" evidence="12">
    <location>
        <begin position="1"/>
        <end position="24"/>
    </location>
</feature>
<dbReference type="Pfam" id="PF07715">
    <property type="entry name" value="Plug"/>
    <property type="match status" value="1"/>
</dbReference>
<evidence type="ECO:0000256" key="6">
    <source>
        <dbReference type="ARBA" id="ARBA00023077"/>
    </source>
</evidence>
<dbReference type="InterPro" id="IPR000531">
    <property type="entry name" value="Beta-barrel_TonB"/>
</dbReference>
<evidence type="ECO:0000256" key="1">
    <source>
        <dbReference type="ARBA" id="ARBA00004571"/>
    </source>
</evidence>
<protein>
    <submittedName>
        <fullName evidence="15">TonB-dependent receptor plug domain-containing protein</fullName>
    </submittedName>
</protein>
<reference evidence="15 16" key="1">
    <citation type="submission" date="2019-10" db="EMBL/GenBank/DDBJ databases">
        <authorList>
            <person name="Dong K."/>
        </authorList>
    </citation>
    <scope>NUCLEOTIDE SEQUENCE [LARGE SCALE GENOMIC DNA]</scope>
    <source>
        <strain evidence="16">dk4302</strain>
    </source>
</reference>
<dbReference type="KEGG" id="sphe:GFH32_08485"/>
<keyword evidence="8 15" id="KW-0675">Receptor</keyword>
<accession>A0A5Q0QFU5</accession>
<dbReference type="AlphaFoldDB" id="A0A5Q0QFU5"/>
<dbReference type="EMBL" id="CP045652">
    <property type="protein sequence ID" value="QGA28209.1"/>
    <property type="molecule type" value="Genomic_DNA"/>
</dbReference>
<comment type="similarity">
    <text evidence="10 11">Belongs to the TonB-dependent receptor family.</text>
</comment>
<comment type="subcellular location">
    <subcellularLocation>
        <location evidence="1 10">Cell outer membrane</location>
        <topology evidence="1 10">Multi-pass membrane protein</topology>
    </subcellularLocation>
</comment>
<dbReference type="GO" id="GO:0044718">
    <property type="term" value="P:siderophore transmembrane transport"/>
    <property type="evidence" value="ECO:0007669"/>
    <property type="project" value="TreeGrafter"/>
</dbReference>